<feature type="compositionally biased region" description="Basic and acidic residues" evidence="1">
    <location>
        <begin position="25"/>
        <end position="35"/>
    </location>
</feature>
<dbReference type="AlphaFoldDB" id="A0A1V6S5X3"/>
<dbReference type="Proteomes" id="UP000191342">
    <property type="component" value="Unassembled WGS sequence"/>
</dbReference>
<accession>A0A1V6S5X3</accession>
<reference evidence="3" key="1">
    <citation type="journal article" date="2017" name="Nat. Microbiol.">
        <title>Global analysis of biosynthetic gene clusters reveals vast potential of secondary metabolite production in Penicillium species.</title>
        <authorList>
            <person name="Nielsen J.C."/>
            <person name="Grijseels S."/>
            <person name="Prigent S."/>
            <person name="Ji B."/>
            <person name="Dainat J."/>
            <person name="Nielsen K.F."/>
            <person name="Frisvad J.C."/>
            <person name="Workman M."/>
            <person name="Nielsen J."/>
        </authorList>
    </citation>
    <scope>NUCLEOTIDE SEQUENCE [LARGE SCALE GENOMIC DNA]</scope>
    <source>
        <strain evidence="3">IBT 14082</strain>
    </source>
</reference>
<evidence type="ECO:0000313" key="2">
    <source>
        <dbReference type="EMBL" id="OQE09276.1"/>
    </source>
</evidence>
<comment type="caution">
    <text evidence="2">The sequence shown here is derived from an EMBL/GenBank/DDBJ whole genome shotgun (WGS) entry which is preliminary data.</text>
</comment>
<organism evidence="2 3">
    <name type="scientific">Penicillium flavigenum</name>
    <dbReference type="NCBI Taxonomy" id="254877"/>
    <lineage>
        <taxon>Eukaryota</taxon>
        <taxon>Fungi</taxon>
        <taxon>Dikarya</taxon>
        <taxon>Ascomycota</taxon>
        <taxon>Pezizomycotina</taxon>
        <taxon>Eurotiomycetes</taxon>
        <taxon>Eurotiomycetidae</taxon>
        <taxon>Eurotiales</taxon>
        <taxon>Aspergillaceae</taxon>
        <taxon>Penicillium</taxon>
    </lineage>
</organism>
<protein>
    <submittedName>
        <fullName evidence="2">Uncharacterized protein</fullName>
    </submittedName>
</protein>
<proteinExistence type="predicted"/>
<dbReference type="OrthoDB" id="4323916at2759"/>
<keyword evidence="3" id="KW-1185">Reference proteome</keyword>
<name>A0A1V6S5X3_9EURO</name>
<sequence length="90" mass="10064">MDAPNSSPDQGKEGEQQRSQLPILSDKDNSQEASDHCPPSLSPSQQEEEARHPLATEPFQPILKVLADVERGDPKFAFPAARLVRLYRRL</sequence>
<gene>
    <name evidence="2" type="ORF">PENFLA_c115G07402</name>
</gene>
<evidence type="ECO:0000313" key="3">
    <source>
        <dbReference type="Proteomes" id="UP000191342"/>
    </source>
</evidence>
<evidence type="ECO:0000256" key="1">
    <source>
        <dbReference type="SAM" id="MobiDB-lite"/>
    </source>
</evidence>
<dbReference type="EMBL" id="MLQL01000115">
    <property type="protein sequence ID" value="OQE09276.1"/>
    <property type="molecule type" value="Genomic_DNA"/>
</dbReference>
<feature type="region of interest" description="Disordered" evidence="1">
    <location>
        <begin position="1"/>
        <end position="58"/>
    </location>
</feature>